<gene>
    <name evidence="2" type="ORF">K7862_10180</name>
</gene>
<feature type="compositionally biased region" description="Basic residues" evidence="1">
    <location>
        <begin position="105"/>
        <end position="115"/>
    </location>
</feature>
<dbReference type="EMBL" id="JAINZZ010000008">
    <property type="protein sequence ID" value="MBY8877995.1"/>
    <property type="molecule type" value="Genomic_DNA"/>
</dbReference>
<feature type="region of interest" description="Disordered" evidence="1">
    <location>
        <begin position="425"/>
        <end position="445"/>
    </location>
</feature>
<evidence type="ECO:0000256" key="1">
    <source>
        <dbReference type="SAM" id="MobiDB-lite"/>
    </source>
</evidence>
<dbReference type="RefSeq" id="WP_222962134.1">
    <property type="nucleotide sequence ID" value="NZ_JAINZZ010000008.1"/>
</dbReference>
<accession>A0ABS7Q6B8</accession>
<proteinExistence type="predicted"/>
<dbReference type="Proteomes" id="UP000778578">
    <property type="component" value="Unassembled WGS sequence"/>
</dbReference>
<feature type="compositionally biased region" description="Basic and acidic residues" evidence="1">
    <location>
        <begin position="425"/>
        <end position="434"/>
    </location>
</feature>
<feature type="region of interest" description="Disordered" evidence="1">
    <location>
        <begin position="98"/>
        <end position="120"/>
    </location>
</feature>
<comment type="caution">
    <text evidence="2">The sequence shown here is derived from an EMBL/GenBank/DDBJ whole genome shotgun (WGS) entry which is preliminary data.</text>
</comment>
<evidence type="ECO:0008006" key="4">
    <source>
        <dbReference type="Google" id="ProtNLM"/>
    </source>
</evidence>
<protein>
    <recommendedName>
        <fullName evidence="4">Tetratricopeptide repeat protein</fullName>
    </recommendedName>
</protein>
<evidence type="ECO:0000313" key="2">
    <source>
        <dbReference type="EMBL" id="MBY8877995.1"/>
    </source>
</evidence>
<evidence type="ECO:0000313" key="3">
    <source>
        <dbReference type="Proteomes" id="UP000778578"/>
    </source>
</evidence>
<keyword evidence="3" id="KW-1185">Reference proteome</keyword>
<organism evidence="2 3">
    <name type="scientific">Actinacidiphila acidipaludis</name>
    <dbReference type="NCBI Taxonomy" id="2873382"/>
    <lineage>
        <taxon>Bacteria</taxon>
        <taxon>Bacillati</taxon>
        <taxon>Actinomycetota</taxon>
        <taxon>Actinomycetes</taxon>
        <taxon>Kitasatosporales</taxon>
        <taxon>Streptomycetaceae</taxon>
        <taxon>Actinacidiphila</taxon>
    </lineage>
</organism>
<sequence>MTETTHPELSTAWELFDSGDQRGAMRTLRLAADSIPPAELAPLVAKLAESSGFEDLRTSAAGLVARPDDATALYAFGYDCIERGVSALAVPALRASLDASQRQGRTPRKSGRWGRKPAPPDVAPRKVLVELAVALEDGERHAEAADVLSEHDTLTEDWPDGYLLAYNALMAGRVDQAARVFGALAAAPEQWQPAAERIARILARVATAAPEGDRDLRGWHFALTGGLLSTLSPYGFTSMTGRWAYLQDTRASCRLGLERLRTVLAATGRTPASVGLLPDRNSEVLGLAAAEVLGLPAEPYRPGAADVLVVAYDLNECDRQLVVGLRERVPGQVLFEHATCWTDPPAVSADVSTLLVQTVVAPWGERMRFTADGERDDVPADERPAEEVAAEIVTAEPRVDEGDGEAPADSAEALSALAERVREEWLTGPRDRARSSGPVRSGRFA</sequence>
<name>A0ABS7Q6B8_9ACTN</name>
<reference evidence="2 3" key="1">
    <citation type="submission" date="2021-08" db="EMBL/GenBank/DDBJ databases">
        <title>WGS of actinomycetes from Thailand.</title>
        <authorList>
            <person name="Thawai C."/>
        </authorList>
    </citation>
    <scope>NUCLEOTIDE SEQUENCE [LARGE SCALE GENOMIC DNA]</scope>
    <source>
        <strain evidence="2 3">PLK6-54</strain>
    </source>
</reference>